<dbReference type="AlphaFoldDB" id="A0A6G0X3G1"/>
<feature type="compositionally biased region" description="Basic and acidic residues" evidence="1">
    <location>
        <begin position="581"/>
        <end position="595"/>
    </location>
</feature>
<dbReference type="InterPro" id="IPR019188">
    <property type="entry name" value="SNAPC1"/>
</dbReference>
<feature type="region of interest" description="Disordered" evidence="1">
    <location>
        <begin position="334"/>
        <end position="365"/>
    </location>
</feature>
<feature type="region of interest" description="Disordered" evidence="1">
    <location>
        <begin position="735"/>
        <end position="885"/>
    </location>
</feature>
<feature type="compositionally biased region" description="Basic and acidic residues" evidence="1">
    <location>
        <begin position="553"/>
        <end position="566"/>
    </location>
</feature>
<feature type="compositionally biased region" description="Polar residues" evidence="1">
    <location>
        <begin position="477"/>
        <end position="487"/>
    </location>
</feature>
<organism evidence="2 3">
    <name type="scientific">Aphanomyces euteiches</name>
    <dbReference type="NCBI Taxonomy" id="100861"/>
    <lineage>
        <taxon>Eukaryota</taxon>
        <taxon>Sar</taxon>
        <taxon>Stramenopiles</taxon>
        <taxon>Oomycota</taxon>
        <taxon>Saprolegniomycetes</taxon>
        <taxon>Saprolegniales</taxon>
        <taxon>Verrucalvaceae</taxon>
        <taxon>Aphanomyces</taxon>
    </lineage>
</organism>
<feature type="compositionally biased region" description="Basic and acidic residues" evidence="1">
    <location>
        <begin position="750"/>
        <end position="761"/>
    </location>
</feature>
<evidence type="ECO:0000313" key="2">
    <source>
        <dbReference type="EMBL" id="KAF0734457.1"/>
    </source>
</evidence>
<accession>A0A6G0X3G1</accession>
<dbReference type="Proteomes" id="UP000481153">
    <property type="component" value="Unassembled WGS sequence"/>
</dbReference>
<keyword evidence="3" id="KW-1185">Reference proteome</keyword>
<gene>
    <name evidence="2" type="ORF">Ae201684_008916</name>
</gene>
<evidence type="ECO:0000256" key="1">
    <source>
        <dbReference type="SAM" id="MobiDB-lite"/>
    </source>
</evidence>
<proteinExistence type="predicted"/>
<feature type="compositionally biased region" description="Acidic residues" evidence="1">
    <location>
        <begin position="567"/>
        <end position="577"/>
    </location>
</feature>
<feature type="compositionally biased region" description="Polar residues" evidence="1">
    <location>
        <begin position="454"/>
        <end position="463"/>
    </location>
</feature>
<name>A0A6G0X3G1_9STRA</name>
<reference evidence="2 3" key="1">
    <citation type="submission" date="2019-07" db="EMBL/GenBank/DDBJ databases">
        <title>Genomics analysis of Aphanomyces spp. identifies a new class of oomycete effector associated with host adaptation.</title>
        <authorList>
            <person name="Gaulin E."/>
        </authorList>
    </citation>
    <scope>NUCLEOTIDE SEQUENCE [LARGE SCALE GENOMIC DNA]</scope>
    <source>
        <strain evidence="2 3">ATCC 201684</strain>
    </source>
</reference>
<dbReference type="VEuPathDB" id="FungiDB:AeMF1_011012"/>
<sequence>MQDEPSYMGMRPLSGIPPLKKPDIAMKEEFAEIYRSKMQKLTDDFVDEEMKNFRVFKRLWSQHRLSALYHIEFGNITRHEILYVMLRECLGSLVQAIALTSWSTSQSSGTQVATMWYIVARIFALYCTYECQIGRIKQKILLDLSSSIQLALLPSLALEWQVSHAQVTREAMTMLSRLDDQNAFCKCLKGYSLPGRNIHHPVDIPEIEEVDSTPVVVPELVEISSLAEAHSQYMLAMTSFRPQVTEGARRHRAPLHRVPNMPSASKQDQLGQFVDKLNAILHPRNATASHDELTAILEADLEDELAELEAAEMNEPMKDGSDASEDNGLENLESELEESLTLNSNPRNRDLSNQDDDVRKDSDALPNDEEFDEALEAELHAMPVASRPSTQPSNVEPSLSNAAIKQIVLDVPTEANEGGAIRVSQQTPRLLQDPTIAAKQLQTSEPAKNPPQTPAVTGTSPPKNATCEPRLEARTAKQVNQAKSQVASHKASPDIERRLPAQLQKAKILSVPRKPSPRKPQQTTKGLHDRSQSSSTPNEAPHGRQNMSTEAKLVQDEPPHRIGKDADDSDGLAELEFELGIPREKRVQRESDRSARQKRATPKQIKLSRSPIDEELDQLEPELGISRDDPGSSDLGTNVQRSKSALIPQRKKPTARRTPTISNSLIESDDELDALEAELGISRRNEPRQIVLSPKRVRKKELTQRKKPTVQNIQAVSIQKIDSDEELGALEAELGIARRTESHPQSAKPPGERRKQTTERVARKKPSAPVFTKESTSFETDDELNALEAVLGVARPDEAQRHSVSKAKEGSKPAPKRKSTKSEVVKQNAQSSDEELNFLEAELGISHRAGAQMQTTQTRKRQGKQVKTPAAPKKSTKRQKAAVVKRFESDEELDALEAELGISRHDKTQAQGVV</sequence>
<feature type="region of interest" description="Disordered" evidence="1">
    <location>
        <begin position="419"/>
        <end position="663"/>
    </location>
</feature>
<protein>
    <submittedName>
        <fullName evidence="2">Uncharacterized protein</fullName>
    </submittedName>
</protein>
<feature type="compositionally biased region" description="Polar residues" evidence="1">
    <location>
        <begin position="634"/>
        <end position="643"/>
    </location>
</feature>
<evidence type="ECO:0000313" key="3">
    <source>
        <dbReference type="Proteomes" id="UP000481153"/>
    </source>
</evidence>
<comment type="caution">
    <text evidence="2">The sequence shown here is derived from an EMBL/GenBank/DDBJ whole genome shotgun (WGS) entry which is preliminary data.</text>
</comment>
<dbReference type="EMBL" id="VJMJ01000114">
    <property type="protein sequence ID" value="KAF0734457.1"/>
    <property type="molecule type" value="Genomic_DNA"/>
</dbReference>
<dbReference type="Pfam" id="PF09808">
    <property type="entry name" value="SNAPC1"/>
    <property type="match status" value="1"/>
</dbReference>
<feature type="compositionally biased region" description="Basic and acidic residues" evidence="1">
    <location>
        <begin position="795"/>
        <end position="811"/>
    </location>
</feature>
<feature type="compositionally biased region" description="Basic and acidic residues" evidence="1">
    <location>
        <begin position="347"/>
        <end position="363"/>
    </location>
</feature>